<evidence type="ECO:0000313" key="8">
    <source>
        <dbReference type="EMBL" id="MDM3951351.1"/>
    </source>
</evidence>
<keyword evidence="1 6" id="KW-1277">Toxin-antitoxin system</keyword>
<sequence length="96" mass="11014">MAIRDQQFIYHLTSIENVPSIMRRGLLPRAHLQAGFTDIADPEIIEGRRDEGLEHVPVAALLGIVCYNEALKGRVDKEVQQRRLNLPVYARPGWYF</sequence>
<dbReference type="InterPro" id="IPR029494">
    <property type="entry name" value="DarT"/>
</dbReference>
<protein>
    <submittedName>
        <fullName evidence="8">DarT ssDNA thymidine ADP-ribosyltransferase family protein</fullName>
    </submittedName>
</protein>
<comment type="caution">
    <text evidence="6">Lacks conserved residue(s) required for the propagation of feature annotation.</text>
</comment>
<dbReference type="PROSITE" id="PS52018">
    <property type="entry name" value="DART"/>
    <property type="match status" value="1"/>
</dbReference>
<accession>A0AAW7HDF3</accession>
<evidence type="ECO:0000256" key="4">
    <source>
        <dbReference type="ARBA" id="ARBA00022695"/>
    </source>
</evidence>
<evidence type="ECO:0000256" key="5">
    <source>
        <dbReference type="ARBA" id="ARBA00023125"/>
    </source>
</evidence>
<dbReference type="GO" id="GO:0016757">
    <property type="term" value="F:glycosyltransferase activity"/>
    <property type="evidence" value="ECO:0007669"/>
    <property type="project" value="UniProtKB-KW"/>
</dbReference>
<evidence type="ECO:0000313" key="9">
    <source>
        <dbReference type="Proteomes" id="UP001165439"/>
    </source>
</evidence>
<keyword evidence="5 6" id="KW-0238">DNA-binding</keyword>
<comment type="caution">
    <text evidence="8">The sequence shown here is derived from an EMBL/GenBank/DDBJ whole genome shotgun (WGS) entry which is preliminary data.</text>
</comment>
<keyword evidence="3" id="KW-0808">Transferase</keyword>
<evidence type="ECO:0000256" key="6">
    <source>
        <dbReference type="PROSITE-ProRule" id="PRU01362"/>
    </source>
</evidence>
<keyword evidence="4" id="KW-0548">Nucleotidyltransferase</keyword>
<evidence type="ECO:0000256" key="3">
    <source>
        <dbReference type="ARBA" id="ARBA00022679"/>
    </source>
</evidence>
<dbReference type="Proteomes" id="UP001165439">
    <property type="component" value="Unassembled WGS sequence"/>
</dbReference>
<dbReference type="EMBL" id="JAJSRF020000001">
    <property type="protein sequence ID" value="MDM3951351.1"/>
    <property type="molecule type" value="Genomic_DNA"/>
</dbReference>
<proteinExistence type="inferred from homology"/>
<name>A0AAW7HDF3_9PSED</name>
<dbReference type="AlphaFoldDB" id="A0AAW7HDF3"/>
<comment type="similarity">
    <text evidence="6">Belongs to the DarT ADP-ribosyltransferase family.</text>
</comment>
<evidence type="ECO:0000259" key="7">
    <source>
        <dbReference type="PROSITE" id="PS52018"/>
    </source>
</evidence>
<keyword evidence="2" id="KW-0328">Glycosyltransferase</keyword>
<dbReference type="GeneID" id="83682865"/>
<evidence type="ECO:0000256" key="2">
    <source>
        <dbReference type="ARBA" id="ARBA00022676"/>
    </source>
</evidence>
<evidence type="ECO:0000256" key="1">
    <source>
        <dbReference type="ARBA" id="ARBA00022649"/>
    </source>
</evidence>
<dbReference type="GO" id="GO:0016779">
    <property type="term" value="F:nucleotidyltransferase activity"/>
    <property type="evidence" value="ECO:0007669"/>
    <property type="project" value="UniProtKB-KW"/>
</dbReference>
<feature type="domain" description="DarT" evidence="7">
    <location>
        <begin position="7"/>
        <end position="96"/>
    </location>
</feature>
<reference evidence="8" key="1">
    <citation type="submission" date="2023-06" db="EMBL/GenBank/DDBJ databases">
        <title>MBL-encoding genomic islands in Pseudomonas spp. in Poland.</title>
        <authorList>
            <person name="Urbanowicz P."/>
            <person name="Izdebski R."/>
            <person name="Biedrzycka M."/>
            <person name="Gniadkowski M."/>
        </authorList>
    </citation>
    <scope>NUCLEOTIDE SEQUENCE</scope>
    <source>
        <strain evidence="8">NMI5768_13</strain>
    </source>
</reference>
<organism evidence="8 9">
    <name type="scientific">Pseudomonas alloputida</name>
    <dbReference type="NCBI Taxonomy" id="1940621"/>
    <lineage>
        <taxon>Bacteria</taxon>
        <taxon>Pseudomonadati</taxon>
        <taxon>Pseudomonadota</taxon>
        <taxon>Gammaproteobacteria</taxon>
        <taxon>Pseudomonadales</taxon>
        <taxon>Pseudomonadaceae</taxon>
        <taxon>Pseudomonas</taxon>
    </lineage>
</organism>
<dbReference type="RefSeq" id="WP_049588314.1">
    <property type="nucleotide sequence ID" value="NZ_CP128540.1"/>
</dbReference>
<dbReference type="Pfam" id="PF14487">
    <property type="entry name" value="DarT"/>
    <property type="match status" value="2"/>
</dbReference>
<dbReference type="GO" id="GO:0003677">
    <property type="term" value="F:DNA binding"/>
    <property type="evidence" value="ECO:0007669"/>
    <property type="project" value="UniProtKB-UniRule"/>
</dbReference>
<gene>
    <name evidence="8" type="ORF">LU674_003170</name>
</gene>